<dbReference type="CDD" id="cd02440">
    <property type="entry name" value="AdoMet_MTases"/>
    <property type="match status" value="1"/>
</dbReference>
<dbReference type="Proteomes" id="UP000811609">
    <property type="component" value="Chromosome 4"/>
</dbReference>
<feature type="transmembrane region" description="Helical" evidence="1">
    <location>
        <begin position="12"/>
        <end position="29"/>
    </location>
</feature>
<feature type="domain" description="Methyltransferase type 11" evidence="2">
    <location>
        <begin position="103"/>
        <end position="184"/>
    </location>
</feature>
<comment type="caution">
    <text evidence="3">The sequence shown here is derived from an EMBL/GenBank/DDBJ whole genome shotgun (WGS) entry which is preliminary data.</text>
</comment>
<reference evidence="3" key="1">
    <citation type="submission" date="2020-12" db="EMBL/GenBank/DDBJ databases">
        <title>WGS assembly of Carya illinoinensis cv. Pawnee.</title>
        <authorList>
            <person name="Platts A."/>
            <person name="Shu S."/>
            <person name="Wright S."/>
            <person name="Barry K."/>
            <person name="Edger P."/>
            <person name="Pires J.C."/>
            <person name="Schmutz J."/>
        </authorList>
    </citation>
    <scope>NUCLEOTIDE SEQUENCE</scope>
    <source>
        <tissue evidence="3">Leaf</tissue>
    </source>
</reference>
<evidence type="ECO:0000313" key="3">
    <source>
        <dbReference type="EMBL" id="KAG6657874.1"/>
    </source>
</evidence>
<evidence type="ECO:0000259" key="2">
    <source>
        <dbReference type="Pfam" id="PF08241"/>
    </source>
</evidence>
<dbReference type="EMBL" id="CM031812">
    <property type="protein sequence ID" value="KAG6657874.1"/>
    <property type="molecule type" value="Genomic_DNA"/>
</dbReference>
<protein>
    <recommendedName>
        <fullName evidence="2">Methyltransferase type 11 domain-containing protein</fullName>
    </recommendedName>
</protein>
<evidence type="ECO:0000313" key="4">
    <source>
        <dbReference type="Proteomes" id="UP000811609"/>
    </source>
</evidence>
<keyword evidence="1" id="KW-0812">Transmembrane</keyword>
<evidence type="ECO:0000256" key="1">
    <source>
        <dbReference type="SAM" id="Phobius"/>
    </source>
</evidence>
<proteinExistence type="predicted"/>
<keyword evidence="1" id="KW-0472">Membrane</keyword>
<dbReference type="Pfam" id="PF08241">
    <property type="entry name" value="Methyltransf_11"/>
    <property type="match status" value="1"/>
</dbReference>
<dbReference type="InterPro" id="IPR013216">
    <property type="entry name" value="Methyltransf_11"/>
</dbReference>
<dbReference type="AlphaFoldDB" id="A0A8T1QUQ9"/>
<dbReference type="GO" id="GO:0008757">
    <property type="term" value="F:S-adenosylmethionine-dependent methyltransferase activity"/>
    <property type="evidence" value="ECO:0007669"/>
    <property type="project" value="InterPro"/>
</dbReference>
<organism evidence="3 4">
    <name type="scientific">Carya illinoinensis</name>
    <name type="common">Pecan</name>
    <dbReference type="NCBI Taxonomy" id="32201"/>
    <lineage>
        <taxon>Eukaryota</taxon>
        <taxon>Viridiplantae</taxon>
        <taxon>Streptophyta</taxon>
        <taxon>Embryophyta</taxon>
        <taxon>Tracheophyta</taxon>
        <taxon>Spermatophyta</taxon>
        <taxon>Magnoliopsida</taxon>
        <taxon>eudicotyledons</taxon>
        <taxon>Gunneridae</taxon>
        <taxon>Pentapetalae</taxon>
        <taxon>rosids</taxon>
        <taxon>fabids</taxon>
        <taxon>Fagales</taxon>
        <taxon>Juglandaceae</taxon>
        <taxon>Carya</taxon>
    </lineage>
</organism>
<accession>A0A8T1QUQ9</accession>
<sequence length="255" mass="28436">MDRHIQIFLHRLSFASITIATLTLLLLFLQTPQTCVPPNSPPKPHLKFPRSTCDSSPRELVPLDKKNRRLWSSRAWKSQVSSFSHFFTSIRHLGLLHNHSKVLCVSAGAGHEVMALSKVGISDVTGVDLVDSPPLVSRADPHDLPFFDGAFDLVYTGHLEEALFPARFISEMERSVRDNGVCVVVVQECGHEEVREIADLFRHSSFVGAANVSLIGLRMTRIVMRTSYIKGFLSGFHIILEAGGLCRINQDYSSE</sequence>
<keyword evidence="1" id="KW-1133">Transmembrane helix</keyword>
<keyword evidence="4" id="KW-1185">Reference proteome</keyword>
<dbReference type="PANTHER" id="PTHR45085">
    <property type="entry name" value="F21J9.14"/>
    <property type="match status" value="1"/>
</dbReference>
<dbReference type="PANTHER" id="PTHR45085:SF3">
    <property type="entry name" value="S-ADENOSYL-L-METHIONINE-DEPENDENT METHYLTRANSFERASES SUPERFAMILY PROTEIN"/>
    <property type="match status" value="1"/>
</dbReference>
<name>A0A8T1QUQ9_CARIL</name>
<gene>
    <name evidence="3" type="ORF">CIPAW_04G120200</name>
</gene>